<sequence length="91" mass="10615">MNNAMNFDGYYDDNNACYLSDKTYSILCPYSLVTIHLSNRRSFQFFNQFNNHQEWVKKRFISALWSLAMSTLASQRPLVISFTSLEVLTSV</sequence>
<reference evidence="1" key="1">
    <citation type="journal article" date="2023" name="bioRxiv">
        <title>Improved chromosome-level genome assembly for marigold (Tagetes erecta).</title>
        <authorList>
            <person name="Jiang F."/>
            <person name="Yuan L."/>
            <person name="Wang S."/>
            <person name="Wang H."/>
            <person name="Xu D."/>
            <person name="Wang A."/>
            <person name="Fan W."/>
        </authorList>
    </citation>
    <scope>NUCLEOTIDE SEQUENCE</scope>
    <source>
        <strain evidence="1">WSJ</strain>
        <tissue evidence="1">Leaf</tissue>
    </source>
</reference>
<dbReference type="EMBL" id="JAUHHV010000003">
    <property type="protein sequence ID" value="KAK1429123.1"/>
    <property type="molecule type" value="Genomic_DNA"/>
</dbReference>
<organism evidence="1 2">
    <name type="scientific">Tagetes erecta</name>
    <name type="common">African marigold</name>
    <dbReference type="NCBI Taxonomy" id="13708"/>
    <lineage>
        <taxon>Eukaryota</taxon>
        <taxon>Viridiplantae</taxon>
        <taxon>Streptophyta</taxon>
        <taxon>Embryophyta</taxon>
        <taxon>Tracheophyta</taxon>
        <taxon>Spermatophyta</taxon>
        <taxon>Magnoliopsida</taxon>
        <taxon>eudicotyledons</taxon>
        <taxon>Gunneridae</taxon>
        <taxon>Pentapetalae</taxon>
        <taxon>asterids</taxon>
        <taxon>campanulids</taxon>
        <taxon>Asterales</taxon>
        <taxon>Asteraceae</taxon>
        <taxon>Asteroideae</taxon>
        <taxon>Heliantheae alliance</taxon>
        <taxon>Tageteae</taxon>
        <taxon>Tagetes</taxon>
    </lineage>
</organism>
<evidence type="ECO:0000313" key="1">
    <source>
        <dbReference type="EMBL" id="KAK1429123.1"/>
    </source>
</evidence>
<accession>A0AAD8P0R2</accession>
<comment type="caution">
    <text evidence="1">The sequence shown here is derived from an EMBL/GenBank/DDBJ whole genome shotgun (WGS) entry which is preliminary data.</text>
</comment>
<dbReference type="AlphaFoldDB" id="A0AAD8P0R2"/>
<keyword evidence="2" id="KW-1185">Reference proteome</keyword>
<dbReference type="Proteomes" id="UP001229421">
    <property type="component" value="Unassembled WGS sequence"/>
</dbReference>
<name>A0AAD8P0R2_TARER</name>
<proteinExistence type="predicted"/>
<gene>
    <name evidence="1" type="ORF">QVD17_11325</name>
</gene>
<protein>
    <submittedName>
        <fullName evidence="1">Uncharacterized protein</fullName>
    </submittedName>
</protein>
<evidence type="ECO:0000313" key="2">
    <source>
        <dbReference type="Proteomes" id="UP001229421"/>
    </source>
</evidence>